<evidence type="ECO:0000313" key="3">
    <source>
        <dbReference type="EMBL" id="GGU38827.1"/>
    </source>
</evidence>
<dbReference type="SMART" id="SM01236">
    <property type="entry name" value="Haem_oxygenase_2"/>
    <property type="match status" value="1"/>
</dbReference>
<dbReference type="Proteomes" id="UP000636661">
    <property type="component" value="Unassembled WGS sequence"/>
</dbReference>
<evidence type="ECO:0000256" key="2">
    <source>
        <dbReference type="SAM" id="MobiDB-lite"/>
    </source>
</evidence>
<dbReference type="Pfam" id="PF14518">
    <property type="entry name" value="Haem_oxygenas_2"/>
    <property type="match status" value="1"/>
</dbReference>
<dbReference type="Gene3D" id="1.20.910.10">
    <property type="entry name" value="Heme oxygenase-like"/>
    <property type="match status" value="1"/>
</dbReference>
<comment type="caution">
    <text evidence="3">The sequence shown here is derived from an EMBL/GenBank/DDBJ whole genome shotgun (WGS) entry which is preliminary data.</text>
</comment>
<proteinExistence type="predicted"/>
<evidence type="ECO:0008006" key="5">
    <source>
        <dbReference type="Google" id="ProtNLM"/>
    </source>
</evidence>
<organism evidence="3 4">
    <name type="scientific">Streptomyces lavendofoliae</name>
    <dbReference type="NCBI Taxonomy" id="67314"/>
    <lineage>
        <taxon>Bacteria</taxon>
        <taxon>Bacillati</taxon>
        <taxon>Actinomycetota</taxon>
        <taxon>Actinomycetes</taxon>
        <taxon>Kitasatosporales</taxon>
        <taxon>Streptomycetaceae</taxon>
        <taxon>Streptomyces</taxon>
    </lineage>
</organism>
<dbReference type="InterPro" id="IPR039068">
    <property type="entry name" value="PqqC-like"/>
</dbReference>
<dbReference type="SUPFAM" id="SSF48613">
    <property type="entry name" value="Heme oxygenase-like"/>
    <property type="match status" value="1"/>
</dbReference>
<protein>
    <recommendedName>
        <fullName evidence="5">Iron-containing redox enzyme family protein</fullName>
    </recommendedName>
</protein>
<keyword evidence="4" id="KW-1185">Reference proteome</keyword>
<reference evidence="3" key="1">
    <citation type="journal article" date="2014" name="Int. J. Syst. Evol. Microbiol.">
        <title>Complete genome sequence of Corynebacterium casei LMG S-19264T (=DSM 44701T), isolated from a smear-ripened cheese.</title>
        <authorList>
            <consortium name="US DOE Joint Genome Institute (JGI-PGF)"/>
            <person name="Walter F."/>
            <person name="Albersmeier A."/>
            <person name="Kalinowski J."/>
            <person name="Ruckert C."/>
        </authorList>
    </citation>
    <scope>NUCLEOTIDE SEQUENCE</scope>
    <source>
        <strain evidence="3">JCM 4391</strain>
    </source>
</reference>
<keyword evidence="1" id="KW-0560">Oxidoreductase</keyword>
<dbReference type="AlphaFoldDB" id="A0A918M4Z2"/>
<evidence type="ECO:0000313" key="4">
    <source>
        <dbReference type="Proteomes" id="UP000636661"/>
    </source>
</evidence>
<dbReference type="InterPro" id="IPR016084">
    <property type="entry name" value="Haem_Oase-like_multi-hlx"/>
</dbReference>
<dbReference type="GO" id="GO:0016491">
    <property type="term" value="F:oxidoreductase activity"/>
    <property type="evidence" value="ECO:0007669"/>
    <property type="project" value="UniProtKB-KW"/>
</dbReference>
<feature type="region of interest" description="Disordered" evidence="2">
    <location>
        <begin position="1"/>
        <end position="44"/>
    </location>
</feature>
<reference evidence="3" key="2">
    <citation type="submission" date="2020-09" db="EMBL/GenBank/DDBJ databases">
        <authorList>
            <person name="Sun Q."/>
            <person name="Ohkuma M."/>
        </authorList>
    </citation>
    <scope>NUCLEOTIDE SEQUENCE</scope>
    <source>
        <strain evidence="3">JCM 4391</strain>
    </source>
</reference>
<dbReference type="PANTHER" id="PTHR40279">
    <property type="entry name" value="PQQC-LIKE PROTEIN"/>
    <property type="match status" value="1"/>
</dbReference>
<dbReference type="PANTHER" id="PTHR40279:SF3">
    <property type="entry name" value="4-AMINOBENZOATE SYNTHASE"/>
    <property type="match status" value="1"/>
</dbReference>
<name>A0A918M4Z2_9ACTN</name>
<dbReference type="RefSeq" id="WP_189551107.1">
    <property type="nucleotide sequence ID" value="NZ_BMTP01000006.1"/>
</dbReference>
<feature type="compositionally biased region" description="Low complexity" evidence="2">
    <location>
        <begin position="23"/>
        <end position="38"/>
    </location>
</feature>
<dbReference type="EMBL" id="BMTP01000006">
    <property type="protein sequence ID" value="GGU38827.1"/>
    <property type="molecule type" value="Genomic_DNA"/>
</dbReference>
<sequence>MTATADRPEAPVPGGSRHGGSAPGAAAPGASASRASAPAPLPEERGPLSAAVLRVLRGGAASEVDVAGADPLGEDLQLALYLSYEPHYRALEGVDDEREWDPALLALRRPMERAFLAALRQAVPGDDDVAAALEPLLVEPVDGHGVSHRLMGDDGTWELMREYLVHRSLYQLKESDPQAWLIPRLEGQAKASLVAVAYDEFGAGRGERVHARLFADLMEGAGLDASYGRYLDLAPATTLATVNVMSLFGLHRSLRGAAAGNFAVLEITSPPGARRMAKALERLGAEERCVRFFTEHIEADAVHEQVMRRDVLGDLLDREPELAADMAFGIRATVWLDERWEDRVLAAWDEGRSSLRLAAVPAGGPPPASPAR</sequence>
<accession>A0A918M4Z2</accession>
<evidence type="ECO:0000256" key="1">
    <source>
        <dbReference type="ARBA" id="ARBA00023002"/>
    </source>
</evidence>
<gene>
    <name evidence="3" type="ORF">GCM10010274_27830</name>
</gene>